<dbReference type="Gene3D" id="3.40.50.2020">
    <property type="match status" value="1"/>
</dbReference>
<dbReference type="PANTHER" id="PTHR47505:SF1">
    <property type="entry name" value="DNA UTILIZATION PROTEIN YHGH"/>
    <property type="match status" value="1"/>
</dbReference>
<dbReference type="Proteomes" id="UP001610861">
    <property type="component" value="Unassembled WGS sequence"/>
</dbReference>
<dbReference type="PANTHER" id="PTHR47505">
    <property type="entry name" value="DNA UTILIZATION PROTEIN YHGH"/>
    <property type="match status" value="1"/>
</dbReference>
<dbReference type="InterPro" id="IPR029057">
    <property type="entry name" value="PRTase-like"/>
</dbReference>
<dbReference type="InterPro" id="IPR051910">
    <property type="entry name" value="ComF/GntX_DNA_util-trans"/>
</dbReference>
<protein>
    <submittedName>
        <fullName evidence="3">ComF family protein</fullName>
    </submittedName>
</protein>
<dbReference type="EMBL" id="JBIQWL010000003">
    <property type="protein sequence ID" value="MFH8250780.1"/>
    <property type="molecule type" value="Genomic_DNA"/>
</dbReference>
<gene>
    <name evidence="3" type="ORF">ACH3VR_10480</name>
</gene>
<sequence>MPSAFLAARGALADALTLLLPVDCAGCDAPDTPLCEACGAALEPTPRRRAIEPGLGVWSGLAFEGVTARVIRALKEEGRTGLAHALAPALLAAVAAASGMTVPHDAPLVVVPVPTSRAAFRRRGYRVPDLVARRAGLEVANLLAPGRRTADQRGLDRDARRRNVARSLVATQPPRPVRAVVIDDVVTTGATLAEAARALRAAGVEVVGAAVVAATPRLSVIGKSSETDR</sequence>
<comment type="similarity">
    <text evidence="1">Belongs to the ComF/GntX family.</text>
</comment>
<evidence type="ECO:0000259" key="2">
    <source>
        <dbReference type="Pfam" id="PF00156"/>
    </source>
</evidence>
<dbReference type="Pfam" id="PF00156">
    <property type="entry name" value="Pribosyltran"/>
    <property type="match status" value="1"/>
</dbReference>
<keyword evidence="4" id="KW-1185">Reference proteome</keyword>
<comment type="caution">
    <text evidence="3">The sequence shown here is derived from an EMBL/GenBank/DDBJ whole genome shotgun (WGS) entry which is preliminary data.</text>
</comment>
<feature type="domain" description="Phosphoribosyltransferase" evidence="2">
    <location>
        <begin position="178"/>
        <end position="216"/>
    </location>
</feature>
<accession>A0ABW7Q7D5</accession>
<proteinExistence type="inferred from homology"/>
<name>A0ABW7Q7D5_9MICO</name>
<organism evidence="3 4">
    <name type="scientific">Microbacterium alkaliflavum</name>
    <dbReference type="NCBI Taxonomy" id="3248839"/>
    <lineage>
        <taxon>Bacteria</taxon>
        <taxon>Bacillati</taxon>
        <taxon>Actinomycetota</taxon>
        <taxon>Actinomycetes</taxon>
        <taxon>Micrococcales</taxon>
        <taxon>Microbacteriaceae</taxon>
        <taxon>Microbacterium</taxon>
    </lineage>
</organism>
<dbReference type="RefSeq" id="WP_396640732.1">
    <property type="nucleotide sequence ID" value="NZ_JBIQWL010000003.1"/>
</dbReference>
<evidence type="ECO:0000256" key="1">
    <source>
        <dbReference type="ARBA" id="ARBA00008007"/>
    </source>
</evidence>
<reference evidence="3 4" key="1">
    <citation type="submission" date="2024-09" db="EMBL/GenBank/DDBJ databases">
        <authorList>
            <person name="Pan X."/>
        </authorList>
    </citation>
    <scope>NUCLEOTIDE SEQUENCE [LARGE SCALE GENOMIC DNA]</scope>
    <source>
        <strain evidence="3 4">B2969</strain>
    </source>
</reference>
<dbReference type="InterPro" id="IPR000836">
    <property type="entry name" value="PRTase_dom"/>
</dbReference>
<evidence type="ECO:0000313" key="3">
    <source>
        <dbReference type="EMBL" id="MFH8250780.1"/>
    </source>
</evidence>
<dbReference type="SUPFAM" id="SSF53271">
    <property type="entry name" value="PRTase-like"/>
    <property type="match status" value="1"/>
</dbReference>
<evidence type="ECO:0000313" key="4">
    <source>
        <dbReference type="Proteomes" id="UP001610861"/>
    </source>
</evidence>